<evidence type="ECO:0000313" key="2">
    <source>
        <dbReference type="Proteomes" id="UP000316096"/>
    </source>
</evidence>
<dbReference type="EMBL" id="VFOZ01000001">
    <property type="protein sequence ID" value="TQL96554.1"/>
    <property type="molecule type" value="Genomic_DNA"/>
</dbReference>
<protein>
    <recommendedName>
        <fullName evidence="3">Ubiquitin-conjugating enzyme</fullName>
    </recommendedName>
</protein>
<gene>
    <name evidence="1" type="ORF">FB559_2093</name>
</gene>
<dbReference type="RefSeq" id="WP_185792126.1">
    <property type="nucleotide sequence ID" value="NZ_VFOZ01000001.1"/>
</dbReference>
<reference evidence="1 2" key="1">
    <citation type="submission" date="2019-06" db="EMBL/GenBank/DDBJ databases">
        <title>Sequencing the genomes of 1000 actinobacteria strains.</title>
        <authorList>
            <person name="Klenk H.-P."/>
        </authorList>
    </citation>
    <scope>NUCLEOTIDE SEQUENCE [LARGE SCALE GENOMIC DNA]</scope>
    <source>
        <strain evidence="1 2">DSM 102200</strain>
    </source>
</reference>
<dbReference type="AlphaFoldDB" id="A0A543CHH4"/>
<dbReference type="Proteomes" id="UP000316096">
    <property type="component" value="Unassembled WGS sequence"/>
</dbReference>
<keyword evidence="2" id="KW-1185">Reference proteome</keyword>
<accession>A0A543CHH4</accession>
<organism evidence="1 2">
    <name type="scientific">Actinoallomurus bryophytorum</name>
    <dbReference type="NCBI Taxonomy" id="1490222"/>
    <lineage>
        <taxon>Bacteria</taxon>
        <taxon>Bacillati</taxon>
        <taxon>Actinomycetota</taxon>
        <taxon>Actinomycetes</taxon>
        <taxon>Streptosporangiales</taxon>
        <taxon>Thermomonosporaceae</taxon>
        <taxon>Actinoallomurus</taxon>
    </lineage>
</organism>
<name>A0A543CHH4_9ACTN</name>
<evidence type="ECO:0000313" key="1">
    <source>
        <dbReference type="EMBL" id="TQL96554.1"/>
    </source>
</evidence>
<comment type="caution">
    <text evidence="1">The sequence shown here is derived from an EMBL/GenBank/DDBJ whole genome shotgun (WGS) entry which is preliminary data.</text>
</comment>
<evidence type="ECO:0008006" key="3">
    <source>
        <dbReference type="Google" id="ProtNLM"/>
    </source>
</evidence>
<sequence length="188" mass="20580">MAEPNIELADAGPVTWWRCEPRRLARDQQEVAAFCPDLDWSATGAGSWHGRLPIWPFARPKPQGVEDLVDGKGLLVQVVYGHAYPMVPAAIFPLDPEPEVVERTQHQWHVNGDGSLCLMQTDAAWTGRDSVTGLLLKAAGWHIEYALMKHGLISVMSTNGIVEDPVVDPLIVSSAAERSVEADVPPED</sequence>
<proteinExistence type="predicted"/>